<protein>
    <submittedName>
        <fullName evidence="3">Uncharacterized protein</fullName>
    </submittedName>
</protein>
<dbReference type="AlphaFoldDB" id="A0A514JMT9"/>
<keyword evidence="1" id="KW-0175">Coiled coil</keyword>
<feature type="compositionally biased region" description="Acidic residues" evidence="2">
    <location>
        <begin position="224"/>
        <end position="237"/>
    </location>
</feature>
<keyword evidence="4" id="KW-1185">Reference proteome</keyword>
<proteinExistence type="predicted"/>
<accession>A0A514JMT9</accession>
<feature type="region of interest" description="Disordered" evidence="2">
    <location>
        <begin position="175"/>
        <end position="237"/>
    </location>
</feature>
<sequence>MLTTASDSDGNSRAGDRRDALALLQETAGEIKQELSTALEETRSVLASLHREVAALSTAVDGLRSQDDAPDGTAAAEVSEEHSTLLRTAARVSSASLLCHRDLWEFITAHAGRHPHFRVPPQVADEGNERIRAALSGRSLIALLISLHSIRRTAGHGDGDQELAATLYERIEQSLTRLSPSGTPVTITLDDRTTPAPDTPAVEGPTEADGEPENTSTPPTAAEENTDSDDDAGPAAA</sequence>
<dbReference type="KEGG" id="sast:CD934_06180"/>
<name>A0A514JMT9_9ACTN</name>
<gene>
    <name evidence="3" type="ORF">CD934_06180</name>
</gene>
<feature type="compositionally biased region" description="Polar residues" evidence="2">
    <location>
        <begin position="175"/>
        <end position="186"/>
    </location>
</feature>
<evidence type="ECO:0000313" key="3">
    <source>
        <dbReference type="EMBL" id="QDI68302.1"/>
    </source>
</evidence>
<dbReference type="Proteomes" id="UP000316215">
    <property type="component" value="Chromosome"/>
</dbReference>
<dbReference type="EMBL" id="CP022310">
    <property type="protein sequence ID" value="QDI68302.1"/>
    <property type="molecule type" value="Genomic_DNA"/>
</dbReference>
<evidence type="ECO:0000256" key="1">
    <source>
        <dbReference type="SAM" id="Coils"/>
    </source>
</evidence>
<feature type="coiled-coil region" evidence="1">
    <location>
        <begin position="21"/>
        <end position="52"/>
    </location>
</feature>
<reference evidence="3 4" key="1">
    <citation type="submission" date="2017-07" db="EMBL/GenBank/DDBJ databases">
        <title>The Complete Genome of Streptomyces asterosporus-ZSY.</title>
        <authorList>
            <person name="Zhang S."/>
        </authorList>
    </citation>
    <scope>NUCLEOTIDE SEQUENCE [LARGE SCALE GENOMIC DNA]</scope>
    <source>
        <strain evidence="3 4">DSM 41452</strain>
    </source>
</reference>
<organism evidence="3 4">
    <name type="scientific">Streptomyces calvus</name>
    <dbReference type="NCBI Taxonomy" id="67282"/>
    <lineage>
        <taxon>Bacteria</taxon>
        <taxon>Bacillati</taxon>
        <taxon>Actinomycetota</taxon>
        <taxon>Actinomycetes</taxon>
        <taxon>Kitasatosporales</taxon>
        <taxon>Streptomycetaceae</taxon>
        <taxon>Streptomyces</taxon>
    </lineage>
</organism>
<evidence type="ECO:0000256" key="2">
    <source>
        <dbReference type="SAM" id="MobiDB-lite"/>
    </source>
</evidence>
<evidence type="ECO:0000313" key="4">
    <source>
        <dbReference type="Proteomes" id="UP000316215"/>
    </source>
</evidence>